<reference evidence="1" key="1">
    <citation type="submission" date="2021-01" db="EMBL/GenBank/DDBJ databases">
        <authorList>
            <person name="Corre E."/>
            <person name="Pelletier E."/>
            <person name="Niang G."/>
            <person name="Scheremetjew M."/>
            <person name="Finn R."/>
            <person name="Kale V."/>
            <person name="Holt S."/>
            <person name="Cochrane G."/>
            <person name="Meng A."/>
            <person name="Brown T."/>
            <person name="Cohen L."/>
        </authorList>
    </citation>
    <scope>NUCLEOTIDE SEQUENCE</scope>
    <source>
        <strain evidence="1">CCMP622</strain>
    </source>
</reference>
<organism evidence="1">
    <name type="scientific">Lotharella oceanica</name>
    <dbReference type="NCBI Taxonomy" id="641309"/>
    <lineage>
        <taxon>Eukaryota</taxon>
        <taxon>Sar</taxon>
        <taxon>Rhizaria</taxon>
        <taxon>Cercozoa</taxon>
        <taxon>Chlorarachniophyceae</taxon>
        <taxon>Lotharella</taxon>
    </lineage>
</organism>
<name>A0A7S2TPD8_9EUKA</name>
<protein>
    <submittedName>
        <fullName evidence="1">Uncharacterized protein</fullName>
    </submittedName>
</protein>
<evidence type="ECO:0000313" key="1">
    <source>
        <dbReference type="EMBL" id="CAD9761949.1"/>
    </source>
</evidence>
<accession>A0A7S2TPD8</accession>
<dbReference type="EMBL" id="HBHP01014236">
    <property type="protein sequence ID" value="CAD9761949.1"/>
    <property type="molecule type" value="Transcribed_RNA"/>
</dbReference>
<proteinExistence type="predicted"/>
<dbReference type="AlphaFoldDB" id="A0A7S2TPD8"/>
<gene>
    <name evidence="1" type="ORF">LSP00402_LOCUS8933</name>
</gene>
<sequence length="246" mass="27963">MQQKEDNQAYTRLGEEKERASLFSSPRWASTPWGQACYYTSLLISFVIVSPLYCCFGSLPFHCVKECLADRSDEPLDHSEDRVQLFRVCRLYLFGKGVIQRGIADISITDQGIDVTERTGRCVSRLRNLELLRGYADIADCGFWHYSNADDSAESEDGIEISRYKDNKKIFLCPATQEEANAFRTHWLNRRTKWNVHKQNKGSDAKWKGSLAESDYAGSARGSMDSHVMPMKATSFDSTLKKSIAE</sequence>